<dbReference type="AlphaFoldDB" id="A0A4S3ZPZ2"/>
<dbReference type="Pfam" id="PF00403">
    <property type="entry name" value="HMA"/>
    <property type="match status" value="1"/>
</dbReference>
<feature type="domain" description="HMA" evidence="2">
    <location>
        <begin position="7"/>
        <end position="62"/>
    </location>
</feature>
<dbReference type="PROSITE" id="PS01047">
    <property type="entry name" value="HMA_1"/>
    <property type="match status" value="1"/>
</dbReference>
<evidence type="ECO:0000313" key="3">
    <source>
        <dbReference type="EMBL" id="THF47600.1"/>
    </source>
</evidence>
<gene>
    <name evidence="3" type="ORF">E6C51_17960</name>
</gene>
<comment type="caution">
    <text evidence="3">The sequence shown here is derived from an EMBL/GenBank/DDBJ whole genome shotgun (WGS) entry which is preliminary data.</text>
</comment>
<dbReference type="SUPFAM" id="SSF55008">
    <property type="entry name" value="HMA, heavy metal-associated domain"/>
    <property type="match status" value="1"/>
</dbReference>
<proteinExistence type="predicted"/>
<dbReference type="InterPro" id="IPR006121">
    <property type="entry name" value="HMA_dom"/>
</dbReference>
<name>A0A4S3ZPZ2_9HYPH</name>
<keyword evidence="1" id="KW-0479">Metal-binding</keyword>
<dbReference type="InterPro" id="IPR036163">
    <property type="entry name" value="HMA_dom_sf"/>
</dbReference>
<protein>
    <submittedName>
        <fullName evidence="3">Heavy-metal-associated domain-containing protein</fullName>
    </submittedName>
</protein>
<evidence type="ECO:0000259" key="2">
    <source>
        <dbReference type="Pfam" id="PF00403"/>
    </source>
</evidence>
<sequence length="66" mass="7045">MADVSEFYVEDMTCGHCERAVREALAENLPGAAVTVDLSSHHVRVEGDAEKAQAAIREAGYTPVAV</sequence>
<dbReference type="InterPro" id="IPR017969">
    <property type="entry name" value="Heavy-metal-associated_CS"/>
</dbReference>
<keyword evidence="4" id="KW-1185">Reference proteome</keyword>
<dbReference type="Proteomes" id="UP000310754">
    <property type="component" value="Unassembled WGS sequence"/>
</dbReference>
<reference evidence="3 4" key="1">
    <citation type="submission" date="2019-04" db="EMBL/GenBank/DDBJ databases">
        <title>Rhizobium terrae sp. nov., isolated from a paddy soil.</title>
        <authorList>
            <person name="Lin S.-Y."/>
            <person name="Hameed A."/>
            <person name="Huang H.-I."/>
            <person name="Young C.-C."/>
        </authorList>
    </citation>
    <scope>NUCLEOTIDE SEQUENCE [LARGE SCALE GENOMIC DNA]</scope>
    <source>
        <strain evidence="3 4">CC-HIH110</strain>
    </source>
</reference>
<dbReference type="EMBL" id="SSOA01000012">
    <property type="protein sequence ID" value="THF47600.1"/>
    <property type="molecule type" value="Genomic_DNA"/>
</dbReference>
<dbReference type="CDD" id="cd00371">
    <property type="entry name" value="HMA"/>
    <property type="match status" value="1"/>
</dbReference>
<evidence type="ECO:0000313" key="4">
    <source>
        <dbReference type="Proteomes" id="UP000310754"/>
    </source>
</evidence>
<evidence type="ECO:0000256" key="1">
    <source>
        <dbReference type="ARBA" id="ARBA00022723"/>
    </source>
</evidence>
<organism evidence="3 4">
    <name type="scientific">Allorhizobium terrae</name>
    <dbReference type="NCBI Taxonomy" id="1848972"/>
    <lineage>
        <taxon>Bacteria</taxon>
        <taxon>Pseudomonadati</taxon>
        <taxon>Pseudomonadota</taxon>
        <taxon>Alphaproteobacteria</taxon>
        <taxon>Hyphomicrobiales</taxon>
        <taxon>Rhizobiaceae</taxon>
        <taxon>Rhizobium/Agrobacterium group</taxon>
        <taxon>Allorhizobium</taxon>
    </lineage>
</organism>
<accession>A0A4S3ZPZ2</accession>
<dbReference type="RefSeq" id="WP_190236995.1">
    <property type="nucleotide sequence ID" value="NZ_SSOA01000012.1"/>
</dbReference>
<dbReference type="GO" id="GO:0046872">
    <property type="term" value="F:metal ion binding"/>
    <property type="evidence" value="ECO:0007669"/>
    <property type="project" value="UniProtKB-KW"/>
</dbReference>
<dbReference type="Gene3D" id="3.30.70.100">
    <property type="match status" value="1"/>
</dbReference>